<feature type="compositionally biased region" description="Low complexity" evidence="1">
    <location>
        <begin position="105"/>
        <end position="133"/>
    </location>
</feature>
<accession>A0A496PKX5</accession>
<dbReference type="GO" id="GO:0015628">
    <property type="term" value="P:protein secretion by the type II secretion system"/>
    <property type="evidence" value="ECO:0007669"/>
    <property type="project" value="TreeGrafter"/>
</dbReference>
<gene>
    <name evidence="3" type="ORF">DWQ67_05125</name>
</gene>
<dbReference type="Gene3D" id="3.10.560.10">
    <property type="entry name" value="Outer membrane lipoprotein wza domain like"/>
    <property type="match status" value="1"/>
</dbReference>
<organism evidence="3 4">
    <name type="scientific">Galactobacter caseinivorans</name>
    <dbReference type="NCBI Taxonomy" id="2676123"/>
    <lineage>
        <taxon>Bacteria</taxon>
        <taxon>Bacillati</taxon>
        <taxon>Actinomycetota</taxon>
        <taxon>Actinomycetes</taxon>
        <taxon>Micrococcales</taxon>
        <taxon>Micrococcaceae</taxon>
        <taxon>Galactobacter</taxon>
    </lineage>
</organism>
<dbReference type="SMART" id="SM00278">
    <property type="entry name" value="HhH1"/>
    <property type="match status" value="2"/>
</dbReference>
<comment type="caution">
    <text evidence="3">The sequence shown here is derived from an EMBL/GenBank/DDBJ whole genome shotgun (WGS) entry which is preliminary data.</text>
</comment>
<dbReference type="InterPro" id="IPR010994">
    <property type="entry name" value="RuvA_2-like"/>
</dbReference>
<name>A0A496PKX5_9MICC</name>
<dbReference type="Pfam" id="PF12836">
    <property type="entry name" value="HHH_3"/>
    <property type="match status" value="1"/>
</dbReference>
<keyword evidence="4" id="KW-1185">Reference proteome</keyword>
<feature type="domain" description="Helix-hairpin-helix DNA-binding motif class 1" evidence="2">
    <location>
        <begin position="237"/>
        <end position="256"/>
    </location>
</feature>
<feature type="region of interest" description="Disordered" evidence="1">
    <location>
        <begin position="80"/>
        <end position="133"/>
    </location>
</feature>
<evidence type="ECO:0000259" key="2">
    <source>
        <dbReference type="SMART" id="SM00278"/>
    </source>
</evidence>
<feature type="region of interest" description="Disordered" evidence="1">
    <location>
        <begin position="183"/>
        <end position="227"/>
    </location>
</feature>
<dbReference type="Proteomes" id="UP000273119">
    <property type="component" value="Unassembled WGS sequence"/>
</dbReference>
<evidence type="ECO:0000313" key="3">
    <source>
        <dbReference type="EMBL" id="RKW71172.1"/>
    </source>
</evidence>
<dbReference type="InterPro" id="IPR019554">
    <property type="entry name" value="Soluble_ligand-bd"/>
</dbReference>
<evidence type="ECO:0000313" key="4">
    <source>
        <dbReference type="Proteomes" id="UP000273119"/>
    </source>
</evidence>
<dbReference type="Gene3D" id="1.10.150.280">
    <property type="entry name" value="AF1531-like domain"/>
    <property type="match status" value="1"/>
</dbReference>
<dbReference type="RefSeq" id="WP_121484507.1">
    <property type="nucleotide sequence ID" value="NZ_QQXL01000002.1"/>
</dbReference>
<dbReference type="GO" id="GO:0003677">
    <property type="term" value="F:DNA binding"/>
    <property type="evidence" value="ECO:0007669"/>
    <property type="project" value="InterPro"/>
</dbReference>
<dbReference type="SUPFAM" id="SSF47781">
    <property type="entry name" value="RuvA domain 2-like"/>
    <property type="match status" value="1"/>
</dbReference>
<feature type="domain" description="Helix-hairpin-helix DNA-binding motif class 1" evidence="2">
    <location>
        <begin position="267"/>
        <end position="286"/>
    </location>
</feature>
<sequence length="290" mass="28448">MGRHGGDQDAQPSAEACEARDTAPWDALDLSPADRDPGAARGGIVRRHAWKALLLALLAATGVVLWRLSPSEAASGTLLPRASASSQAQLSGSPPASGGEKAAEQGVAPPGAASPAVSGAAQSPPGSAAPAAGPNVHIVGAVKKPGLYRLTAGARINDAITAAGGAKKDADLAAVNLAAPVQDGQQLRVPKRGETSGGSQGSPGSTPGGGALPPAAGGPGPQGATPGIVRINEATAEQLQELPGIGPALSARLIAFREQNGRFTSAADLDAVPGIGPAMLAKLEGLVSYD</sequence>
<dbReference type="InterPro" id="IPR003583">
    <property type="entry name" value="Hlx-hairpin-Hlx_DNA-bd_motif"/>
</dbReference>
<dbReference type="PANTHER" id="PTHR21180">
    <property type="entry name" value="ENDONUCLEASE/EXONUCLEASE/PHOSPHATASE FAMILY DOMAIN-CONTAINING PROTEIN 1"/>
    <property type="match status" value="1"/>
</dbReference>
<evidence type="ECO:0000256" key="1">
    <source>
        <dbReference type="SAM" id="MobiDB-lite"/>
    </source>
</evidence>
<reference evidence="3 4" key="1">
    <citation type="submission" date="2018-07" db="EMBL/GenBank/DDBJ databases">
        <title>Arthrobacter sp. nov., isolated from raw cow's milk with high bacterial count.</title>
        <authorList>
            <person name="Hahne J."/>
            <person name="Isele D."/>
            <person name="Lipski A."/>
        </authorList>
    </citation>
    <scope>NUCLEOTIDE SEQUENCE [LARGE SCALE GENOMIC DNA]</scope>
    <source>
        <strain evidence="3 4">JZ R-183</strain>
    </source>
</reference>
<dbReference type="Pfam" id="PF10531">
    <property type="entry name" value="SLBB"/>
    <property type="match status" value="1"/>
</dbReference>
<feature type="compositionally biased region" description="Low complexity" evidence="1">
    <location>
        <begin position="80"/>
        <end position="97"/>
    </location>
</feature>
<feature type="region of interest" description="Disordered" evidence="1">
    <location>
        <begin position="1"/>
        <end position="34"/>
    </location>
</feature>
<dbReference type="InterPro" id="IPR051675">
    <property type="entry name" value="Endo/Exo/Phosphatase_dom_1"/>
</dbReference>
<dbReference type="GO" id="GO:0015627">
    <property type="term" value="C:type II protein secretion system complex"/>
    <property type="evidence" value="ECO:0007669"/>
    <property type="project" value="TreeGrafter"/>
</dbReference>
<feature type="compositionally biased region" description="Gly residues" evidence="1">
    <location>
        <begin position="195"/>
        <end position="221"/>
    </location>
</feature>
<dbReference type="AlphaFoldDB" id="A0A496PKX5"/>
<dbReference type="EMBL" id="QQXL01000002">
    <property type="protein sequence ID" value="RKW71172.1"/>
    <property type="molecule type" value="Genomic_DNA"/>
</dbReference>
<dbReference type="GO" id="GO:0006281">
    <property type="term" value="P:DNA repair"/>
    <property type="evidence" value="ECO:0007669"/>
    <property type="project" value="InterPro"/>
</dbReference>
<proteinExistence type="predicted"/>
<protein>
    <submittedName>
        <fullName evidence="3">Competence protein ComEA</fullName>
    </submittedName>
</protein>
<dbReference type="PANTHER" id="PTHR21180:SF32">
    <property type="entry name" value="ENDONUCLEASE_EXONUCLEASE_PHOSPHATASE FAMILY DOMAIN-CONTAINING PROTEIN 1"/>
    <property type="match status" value="1"/>
</dbReference>